<dbReference type="InterPro" id="IPR003959">
    <property type="entry name" value="ATPase_AAA_core"/>
</dbReference>
<keyword evidence="7" id="KW-1185">Reference proteome</keyword>
<dbReference type="CDD" id="cd18139">
    <property type="entry name" value="HLD_clamp_RarA"/>
    <property type="match status" value="1"/>
</dbReference>
<reference evidence="6 7" key="1">
    <citation type="submission" date="2020-08" db="EMBL/GenBank/DDBJ databases">
        <title>Genomic Encyclopedia of Type Strains, Phase IV (KMG-IV): sequencing the most valuable type-strain genomes for metagenomic binning, comparative biology and taxonomic classification.</title>
        <authorList>
            <person name="Goeker M."/>
        </authorList>
    </citation>
    <scope>NUCLEOTIDE SEQUENCE [LARGE SCALE GENOMIC DNA]</scope>
    <source>
        <strain evidence="6 7">DSM 103526</strain>
    </source>
</reference>
<dbReference type="InterPro" id="IPR003593">
    <property type="entry name" value="AAA+_ATPase"/>
</dbReference>
<dbReference type="Pfam" id="PF00004">
    <property type="entry name" value="AAA"/>
    <property type="match status" value="1"/>
</dbReference>
<dbReference type="Pfam" id="PF16193">
    <property type="entry name" value="AAA_assoc_2"/>
    <property type="match status" value="1"/>
</dbReference>
<organism evidence="6 7">
    <name type="scientific">Anaerosolibacter carboniphilus</name>
    <dbReference type="NCBI Taxonomy" id="1417629"/>
    <lineage>
        <taxon>Bacteria</taxon>
        <taxon>Bacillati</taxon>
        <taxon>Bacillota</taxon>
        <taxon>Clostridia</taxon>
        <taxon>Peptostreptococcales</taxon>
        <taxon>Thermotaleaceae</taxon>
        <taxon>Anaerosolibacter</taxon>
    </lineage>
</organism>
<dbReference type="InterPro" id="IPR021886">
    <property type="entry name" value="MgsA_C"/>
</dbReference>
<evidence type="ECO:0000259" key="5">
    <source>
        <dbReference type="SMART" id="SM00382"/>
    </source>
</evidence>
<dbReference type="GO" id="GO:0005524">
    <property type="term" value="F:ATP binding"/>
    <property type="evidence" value="ECO:0007669"/>
    <property type="project" value="UniProtKB-KW"/>
</dbReference>
<evidence type="ECO:0000256" key="3">
    <source>
        <dbReference type="ARBA" id="ARBA00022741"/>
    </source>
</evidence>
<comment type="caution">
    <text evidence="6">The sequence shown here is derived from an EMBL/GenBank/DDBJ whole genome shotgun (WGS) entry which is preliminary data.</text>
</comment>
<sequence>MDLFDIQREKNLKKEAPLAERLKPKKLEDFIGQEHIVGHGKLLWRAIKADRITSLILYGPPGTGKTSLAKVIANTTKSNFVQLNAVTSGVKDLKEVVENAQNIMGMYNKKTILFLDEIHRFNKAQQDALLPYVENGTLTLIGATTENPYFEVNNALISRSMLFKLELLDEEAIRKIILRAIHDCEFGLGLFEIEIQPEALEFLSSVANGDARRALNALELAALTTEKREDGKTYIDLDIMKECLQKRHIQYDKNNDYHYDIVSAFIKSMRGSDPDAALHYLARMISGGEDPMFIARRIVIAAAEDVGLADPNALVVANSAAQAVQFIGMPEGRIILAQAAVYVATAPKSNASYMGINKALKDTGEKNIGLVPIHLRDQSYGAARKMGHGLGYMYPHDYPDHYVAQQYLPDELLHTQYYTATENGYEKKVKERLNWLEGKKRSHE</sequence>
<dbReference type="InterPro" id="IPR008921">
    <property type="entry name" value="DNA_pol3_clamp-load_cplx_C"/>
</dbReference>
<dbReference type="Gene3D" id="3.40.50.300">
    <property type="entry name" value="P-loop containing nucleotide triphosphate hydrolases"/>
    <property type="match status" value="1"/>
</dbReference>
<dbReference type="Gene3D" id="1.20.272.10">
    <property type="match status" value="1"/>
</dbReference>
<dbReference type="SUPFAM" id="SSF48019">
    <property type="entry name" value="post-AAA+ oligomerization domain-like"/>
    <property type="match status" value="1"/>
</dbReference>
<dbReference type="FunFam" id="1.10.3710.10:FF:000003">
    <property type="entry name" value="ATPase, AAA family protein"/>
    <property type="match status" value="1"/>
</dbReference>
<dbReference type="GO" id="GO:0006261">
    <property type="term" value="P:DNA-templated DNA replication"/>
    <property type="evidence" value="ECO:0007669"/>
    <property type="project" value="TreeGrafter"/>
</dbReference>
<evidence type="ECO:0000256" key="2">
    <source>
        <dbReference type="ARBA" id="ARBA00020776"/>
    </source>
</evidence>
<dbReference type="GO" id="GO:0017116">
    <property type="term" value="F:single-stranded DNA helicase activity"/>
    <property type="evidence" value="ECO:0007669"/>
    <property type="project" value="TreeGrafter"/>
</dbReference>
<dbReference type="InterPro" id="IPR051314">
    <property type="entry name" value="AAA_ATPase_RarA/MGS1/WRNIP1"/>
</dbReference>
<evidence type="ECO:0000256" key="1">
    <source>
        <dbReference type="ARBA" id="ARBA00008959"/>
    </source>
</evidence>
<evidence type="ECO:0000313" key="6">
    <source>
        <dbReference type="EMBL" id="MBB6215897.1"/>
    </source>
</evidence>
<dbReference type="GO" id="GO:0008047">
    <property type="term" value="F:enzyme activator activity"/>
    <property type="evidence" value="ECO:0007669"/>
    <property type="project" value="TreeGrafter"/>
</dbReference>
<dbReference type="Gene3D" id="1.10.8.60">
    <property type="match status" value="1"/>
</dbReference>
<dbReference type="GO" id="GO:0003677">
    <property type="term" value="F:DNA binding"/>
    <property type="evidence" value="ECO:0007669"/>
    <property type="project" value="InterPro"/>
</dbReference>
<dbReference type="Proteomes" id="UP000579281">
    <property type="component" value="Unassembled WGS sequence"/>
</dbReference>
<evidence type="ECO:0000256" key="4">
    <source>
        <dbReference type="ARBA" id="ARBA00022840"/>
    </source>
</evidence>
<protein>
    <recommendedName>
        <fullName evidence="2">Replication-associated recombination protein A</fullName>
    </recommendedName>
</protein>
<comment type="similarity">
    <text evidence="1">Belongs to the AAA ATPase family. RarA/MGS1/WRNIP1 subfamily.</text>
</comment>
<accession>A0A841KR55</accession>
<name>A0A841KR55_9FIRM</name>
<dbReference type="GO" id="GO:0000731">
    <property type="term" value="P:DNA synthesis involved in DNA repair"/>
    <property type="evidence" value="ECO:0007669"/>
    <property type="project" value="TreeGrafter"/>
</dbReference>
<dbReference type="FunFam" id="1.20.272.10:FF:000001">
    <property type="entry name" value="Putative AAA family ATPase"/>
    <property type="match status" value="1"/>
</dbReference>
<dbReference type="SMART" id="SM00382">
    <property type="entry name" value="AAA"/>
    <property type="match status" value="1"/>
</dbReference>
<dbReference type="PANTHER" id="PTHR13779:SF7">
    <property type="entry name" value="ATPASE WRNIP1"/>
    <property type="match status" value="1"/>
</dbReference>
<dbReference type="EMBL" id="JACHEN010000011">
    <property type="protein sequence ID" value="MBB6215897.1"/>
    <property type="molecule type" value="Genomic_DNA"/>
</dbReference>
<keyword evidence="3" id="KW-0547">Nucleotide-binding</keyword>
<dbReference type="GO" id="GO:0016887">
    <property type="term" value="F:ATP hydrolysis activity"/>
    <property type="evidence" value="ECO:0007669"/>
    <property type="project" value="InterPro"/>
</dbReference>
<keyword evidence="4" id="KW-0067">ATP-binding</keyword>
<dbReference type="AlphaFoldDB" id="A0A841KR55"/>
<proteinExistence type="inferred from homology"/>
<dbReference type="InterPro" id="IPR032423">
    <property type="entry name" value="AAA_assoc_2"/>
</dbReference>
<dbReference type="PANTHER" id="PTHR13779">
    <property type="entry name" value="WERNER HELICASE-INTERACTING PROTEIN 1 FAMILY MEMBER"/>
    <property type="match status" value="1"/>
</dbReference>
<feature type="domain" description="AAA+ ATPase" evidence="5">
    <location>
        <begin position="51"/>
        <end position="178"/>
    </location>
</feature>
<dbReference type="FunFam" id="3.40.50.300:FF:000345">
    <property type="entry name" value="AAA family ATPase"/>
    <property type="match status" value="1"/>
</dbReference>
<dbReference type="InterPro" id="IPR027417">
    <property type="entry name" value="P-loop_NTPase"/>
</dbReference>
<dbReference type="Gene3D" id="1.10.3710.10">
    <property type="entry name" value="DNA polymerase III clamp loader subunits, C-terminal domain"/>
    <property type="match status" value="1"/>
</dbReference>
<dbReference type="FunFam" id="1.10.8.60:FF:000029">
    <property type="entry name" value="Replication-associated recombination protein A"/>
    <property type="match status" value="1"/>
</dbReference>
<dbReference type="SUPFAM" id="SSF52540">
    <property type="entry name" value="P-loop containing nucleoside triphosphate hydrolases"/>
    <property type="match status" value="1"/>
</dbReference>
<dbReference type="Pfam" id="PF12002">
    <property type="entry name" value="MgsA_C"/>
    <property type="match status" value="1"/>
</dbReference>
<dbReference type="CDD" id="cd00009">
    <property type="entry name" value="AAA"/>
    <property type="match status" value="1"/>
</dbReference>
<gene>
    <name evidence="6" type="ORF">HNQ80_001988</name>
</gene>
<evidence type="ECO:0000313" key="7">
    <source>
        <dbReference type="Proteomes" id="UP000579281"/>
    </source>
</evidence>